<organism evidence="1 2">
    <name type="scientific">Psylliodes chrysocephalus</name>
    <dbReference type="NCBI Taxonomy" id="3402493"/>
    <lineage>
        <taxon>Eukaryota</taxon>
        <taxon>Metazoa</taxon>
        <taxon>Ecdysozoa</taxon>
        <taxon>Arthropoda</taxon>
        <taxon>Hexapoda</taxon>
        <taxon>Insecta</taxon>
        <taxon>Pterygota</taxon>
        <taxon>Neoptera</taxon>
        <taxon>Endopterygota</taxon>
        <taxon>Coleoptera</taxon>
        <taxon>Polyphaga</taxon>
        <taxon>Cucujiformia</taxon>
        <taxon>Chrysomeloidea</taxon>
        <taxon>Chrysomelidae</taxon>
        <taxon>Galerucinae</taxon>
        <taxon>Alticini</taxon>
        <taxon>Psylliodes</taxon>
    </lineage>
</organism>
<dbReference type="Proteomes" id="UP001153636">
    <property type="component" value="Chromosome 15"/>
</dbReference>
<dbReference type="AlphaFoldDB" id="A0A9P0G6D3"/>
<reference evidence="1" key="1">
    <citation type="submission" date="2022-01" db="EMBL/GenBank/DDBJ databases">
        <authorList>
            <person name="King R."/>
        </authorList>
    </citation>
    <scope>NUCLEOTIDE SEQUENCE</scope>
</reference>
<evidence type="ECO:0000313" key="2">
    <source>
        <dbReference type="Proteomes" id="UP001153636"/>
    </source>
</evidence>
<name>A0A9P0G6D3_9CUCU</name>
<proteinExistence type="predicted"/>
<keyword evidence="2" id="KW-1185">Reference proteome</keyword>
<accession>A0A9P0G6D3</accession>
<dbReference type="EMBL" id="OV651827">
    <property type="protein sequence ID" value="CAH1103774.1"/>
    <property type="molecule type" value="Genomic_DNA"/>
</dbReference>
<protein>
    <submittedName>
        <fullName evidence="1">Uncharacterized protein</fullName>
    </submittedName>
</protein>
<dbReference type="OrthoDB" id="6766867at2759"/>
<gene>
    <name evidence="1" type="ORF">PSYICH_LOCUS4967</name>
</gene>
<evidence type="ECO:0000313" key="1">
    <source>
        <dbReference type="EMBL" id="CAH1103774.1"/>
    </source>
</evidence>
<sequence>MPQRNELPLRHLFQHLDGQYSGPREFSGPIERMLESCIKLSLANFEKRNGCLPAVPQAVSKDFSTDQKYPFEIWHAVVNGDCLKSLVRRNPVQNLLFSSDSSSDEANVPQRQRKLYRKRLRLGEEDIERELFLENEEPDENLTELDNDVFQNDAAGRQMAENRFREIIQHFMYITNFNLLS</sequence>